<reference evidence="2 3" key="1">
    <citation type="submission" date="2016-10" db="EMBL/GenBank/DDBJ databases">
        <authorList>
            <person name="Cai Z."/>
        </authorList>
    </citation>
    <scope>NUCLEOTIDE SEQUENCE [LARGE SCALE GENOMIC DNA]</scope>
</reference>
<dbReference type="EMBL" id="FNXT01001247">
    <property type="protein sequence ID" value="SZX76025.1"/>
    <property type="molecule type" value="Genomic_DNA"/>
</dbReference>
<evidence type="ECO:0000256" key="1">
    <source>
        <dbReference type="SAM" id="SignalP"/>
    </source>
</evidence>
<evidence type="ECO:0008006" key="4">
    <source>
        <dbReference type="Google" id="ProtNLM"/>
    </source>
</evidence>
<protein>
    <recommendedName>
        <fullName evidence="4">Ig-like domain-containing protein</fullName>
    </recommendedName>
</protein>
<evidence type="ECO:0000313" key="2">
    <source>
        <dbReference type="EMBL" id="SZX76025.1"/>
    </source>
</evidence>
<dbReference type="Proteomes" id="UP000256970">
    <property type="component" value="Unassembled WGS sequence"/>
</dbReference>
<sequence length="226" mass="24219">MSIRIYFALVALAFVAEGSLQAAAGSTGRTLLQPRTKLVAQRTAYIAGLAAACPENEDCFDYSVNFSWDKSKKEVSSVVASGTFVYADATGAGGYVGGACSAQAASNSDPRPVLSWTKNSPSGLKEVKAELRWASQAVCERSSLPVPPVPSGEKMLYYGGACEVLVYEWSSSKPGQYCNNHYVGQTFAEINYDDKQPPNTKQAGKTQVWYCKGLRFDGGVCDNNCS</sequence>
<feature type="signal peptide" evidence="1">
    <location>
        <begin position="1"/>
        <end position="18"/>
    </location>
</feature>
<accession>A0A383WEI8</accession>
<organism evidence="2 3">
    <name type="scientific">Tetradesmus obliquus</name>
    <name type="common">Green alga</name>
    <name type="synonym">Acutodesmus obliquus</name>
    <dbReference type="NCBI Taxonomy" id="3088"/>
    <lineage>
        <taxon>Eukaryota</taxon>
        <taxon>Viridiplantae</taxon>
        <taxon>Chlorophyta</taxon>
        <taxon>core chlorophytes</taxon>
        <taxon>Chlorophyceae</taxon>
        <taxon>CS clade</taxon>
        <taxon>Sphaeropleales</taxon>
        <taxon>Scenedesmaceae</taxon>
        <taxon>Tetradesmus</taxon>
    </lineage>
</organism>
<dbReference type="AlphaFoldDB" id="A0A383WEI8"/>
<feature type="chain" id="PRO_5017021367" description="Ig-like domain-containing protein" evidence="1">
    <location>
        <begin position="19"/>
        <end position="226"/>
    </location>
</feature>
<keyword evidence="1" id="KW-0732">Signal</keyword>
<evidence type="ECO:0000313" key="3">
    <source>
        <dbReference type="Proteomes" id="UP000256970"/>
    </source>
</evidence>
<name>A0A383WEI8_TETOB</name>
<gene>
    <name evidence="2" type="ORF">BQ4739_LOCUS16390</name>
</gene>
<proteinExistence type="predicted"/>
<keyword evidence="3" id="KW-1185">Reference proteome</keyword>